<reference evidence="2" key="1">
    <citation type="submission" date="2020-03" db="EMBL/GenBank/DDBJ databases">
        <title>Hybrid Assembly of Korean Phytophthora infestans isolates.</title>
        <authorList>
            <person name="Prokchorchik M."/>
            <person name="Lee Y."/>
            <person name="Seo J."/>
            <person name="Cho J.-H."/>
            <person name="Park Y.-E."/>
            <person name="Jang D.-C."/>
            <person name="Im J.-S."/>
            <person name="Choi J.-G."/>
            <person name="Park H.-J."/>
            <person name="Lee G.-B."/>
            <person name="Lee Y.-G."/>
            <person name="Hong S.-Y."/>
            <person name="Cho K."/>
            <person name="Sohn K.H."/>
        </authorList>
    </citation>
    <scope>NUCLEOTIDE SEQUENCE</scope>
    <source>
        <strain evidence="2">KR_2_A2</strain>
    </source>
</reference>
<proteinExistence type="predicted"/>
<dbReference type="EMBL" id="JAACNO010002196">
    <property type="protein sequence ID" value="KAF4135189.1"/>
    <property type="molecule type" value="Genomic_DNA"/>
</dbReference>
<dbReference type="Proteomes" id="UP000704712">
    <property type="component" value="Unassembled WGS sequence"/>
</dbReference>
<dbReference type="AlphaFoldDB" id="A0A8S9U7D9"/>
<comment type="caution">
    <text evidence="2">The sequence shown here is derived from an EMBL/GenBank/DDBJ whole genome shotgun (WGS) entry which is preliminary data.</text>
</comment>
<protein>
    <submittedName>
        <fullName evidence="2">Uncharacterized protein</fullName>
    </submittedName>
</protein>
<feature type="compositionally biased region" description="Polar residues" evidence="1">
    <location>
        <begin position="1"/>
        <end position="14"/>
    </location>
</feature>
<organism evidence="2 3">
    <name type="scientific">Phytophthora infestans</name>
    <name type="common">Potato late blight agent</name>
    <name type="synonym">Botrytis infestans</name>
    <dbReference type="NCBI Taxonomy" id="4787"/>
    <lineage>
        <taxon>Eukaryota</taxon>
        <taxon>Sar</taxon>
        <taxon>Stramenopiles</taxon>
        <taxon>Oomycota</taxon>
        <taxon>Peronosporomycetes</taxon>
        <taxon>Peronosporales</taxon>
        <taxon>Peronosporaceae</taxon>
        <taxon>Phytophthora</taxon>
    </lineage>
</organism>
<name>A0A8S9U7D9_PHYIN</name>
<sequence length="61" mass="6967">MESLPAQETKTSAPATGEGWKKSFNEQEQEQEHIELSIKSVNEFSQELERVRAAMKSRSNK</sequence>
<feature type="region of interest" description="Disordered" evidence="1">
    <location>
        <begin position="1"/>
        <end position="32"/>
    </location>
</feature>
<evidence type="ECO:0000313" key="3">
    <source>
        <dbReference type="Proteomes" id="UP000704712"/>
    </source>
</evidence>
<gene>
    <name evidence="2" type="ORF">GN958_ATG15604</name>
</gene>
<evidence type="ECO:0000256" key="1">
    <source>
        <dbReference type="SAM" id="MobiDB-lite"/>
    </source>
</evidence>
<feature type="compositionally biased region" description="Basic and acidic residues" evidence="1">
    <location>
        <begin position="19"/>
        <end position="32"/>
    </location>
</feature>
<evidence type="ECO:0000313" key="2">
    <source>
        <dbReference type="EMBL" id="KAF4135189.1"/>
    </source>
</evidence>
<accession>A0A8S9U7D9</accession>